<proteinExistence type="predicted"/>
<sequence>MAYERNILKKMLRFGALCDDNHREYSPTSIVKDEIHADITESVALLLCAHHVSYPREGLDGRISVEQYTA</sequence>
<dbReference type="EMBL" id="ADVG01000005">
    <property type="protein sequence ID" value="EFH80720.1"/>
    <property type="molecule type" value="Genomic_DNA"/>
</dbReference>
<comment type="caution">
    <text evidence="1">The sequence shown here is derived from an EMBL/GenBank/DDBJ whole genome shotgun (WGS) entry which is preliminary data.</text>
</comment>
<evidence type="ECO:0000313" key="1">
    <source>
        <dbReference type="EMBL" id="EFH80720.1"/>
    </source>
</evidence>
<dbReference type="STRING" id="485913.Krac_1336"/>
<protein>
    <submittedName>
        <fullName evidence="1">Uncharacterized protein</fullName>
    </submittedName>
</protein>
<gene>
    <name evidence="1" type="ORF">Krac_1336</name>
</gene>
<reference evidence="1 2" key="1">
    <citation type="journal article" date="2011" name="Stand. Genomic Sci.">
        <title>Non-contiguous finished genome sequence and contextual data of the filamentous soil bacterium Ktedonobacter racemifer type strain (SOSP1-21).</title>
        <authorList>
            <person name="Chang Y.J."/>
            <person name="Land M."/>
            <person name="Hauser L."/>
            <person name="Chertkov O."/>
            <person name="Del Rio T.G."/>
            <person name="Nolan M."/>
            <person name="Copeland A."/>
            <person name="Tice H."/>
            <person name="Cheng J.F."/>
            <person name="Lucas S."/>
            <person name="Han C."/>
            <person name="Goodwin L."/>
            <person name="Pitluck S."/>
            <person name="Ivanova N."/>
            <person name="Ovchinikova G."/>
            <person name="Pati A."/>
            <person name="Chen A."/>
            <person name="Palaniappan K."/>
            <person name="Mavromatis K."/>
            <person name="Liolios K."/>
            <person name="Brettin T."/>
            <person name="Fiebig A."/>
            <person name="Rohde M."/>
            <person name="Abt B."/>
            <person name="Goker M."/>
            <person name="Detter J.C."/>
            <person name="Woyke T."/>
            <person name="Bristow J."/>
            <person name="Eisen J.A."/>
            <person name="Markowitz V."/>
            <person name="Hugenholtz P."/>
            <person name="Kyrpides N.C."/>
            <person name="Klenk H.P."/>
            <person name="Lapidus A."/>
        </authorList>
    </citation>
    <scope>NUCLEOTIDE SEQUENCE [LARGE SCALE GENOMIC DNA]</scope>
    <source>
        <strain evidence="2">DSM 44963</strain>
    </source>
</reference>
<evidence type="ECO:0000313" key="2">
    <source>
        <dbReference type="Proteomes" id="UP000004508"/>
    </source>
</evidence>
<name>D6U6V9_KTERA</name>
<organism evidence="1 2">
    <name type="scientific">Ktedonobacter racemifer DSM 44963</name>
    <dbReference type="NCBI Taxonomy" id="485913"/>
    <lineage>
        <taxon>Bacteria</taxon>
        <taxon>Bacillati</taxon>
        <taxon>Chloroflexota</taxon>
        <taxon>Ktedonobacteria</taxon>
        <taxon>Ktedonobacterales</taxon>
        <taxon>Ktedonobacteraceae</taxon>
        <taxon>Ktedonobacter</taxon>
    </lineage>
</organism>
<dbReference type="InParanoid" id="D6U6V9"/>
<keyword evidence="2" id="KW-1185">Reference proteome</keyword>
<dbReference type="AlphaFoldDB" id="D6U6V9"/>
<accession>D6U6V9</accession>
<dbReference type="Proteomes" id="UP000004508">
    <property type="component" value="Unassembled WGS sequence"/>
</dbReference>